<proteinExistence type="inferred from homology"/>
<comment type="subcellular location">
    <subcellularLocation>
        <location evidence="1 9">Nucleus</location>
    </subcellularLocation>
</comment>
<keyword evidence="7 9" id="KW-0539">Nucleus</keyword>
<feature type="compositionally biased region" description="Basic and acidic residues" evidence="10">
    <location>
        <begin position="1097"/>
        <end position="1109"/>
    </location>
</feature>
<dbReference type="GO" id="GO:0003712">
    <property type="term" value="F:transcription coregulator activity"/>
    <property type="evidence" value="ECO:0007669"/>
    <property type="project" value="InterPro"/>
</dbReference>
<feature type="compositionally biased region" description="Low complexity" evidence="10">
    <location>
        <begin position="1135"/>
        <end position="1150"/>
    </location>
</feature>
<keyword evidence="13" id="KW-1185">Reference proteome</keyword>
<feature type="region of interest" description="Disordered" evidence="10">
    <location>
        <begin position="614"/>
        <end position="682"/>
    </location>
</feature>
<evidence type="ECO:0000256" key="7">
    <source>
        <dbReference type="ARBA" id="ARBA00023242"/>
    </source>
</evidence>
<feature type="compositionally biased region" description="Low complexity" evidence="10">
    <location>
        <begin position="961"/>
        <end position="972"/>
    </location>
</feature>
<evidence type="ECO:0000256" key="1">
    <source>
        <dbReference type="ARBA" id="ARBA00004123"/>
    </source>
</evidence>
<organism evidence="12 13">
    <name type="scientific">Asbolus verrucosus</name>
    <name type="common">Desert ironclad beetle</name>
    <dbReference type="NCBI Taxonomy" id="1661398"/>
    <lineage>
        <taxon>Eukaryota</taxon>
        <taxon>Metazoa</taxon>
        <taxon>Ecdysozoa</taxon>
        <taxon>Arthropoda</taxon>
        <taxon>Hexapoda</taxon>
        <taxon>Insecta</taxon>
        <taxon>Pterygota</taxon>
        <taxon>Neoptera</taxon>
        <taxon>Endopterygota</taxon>
        <taxon>Coleoptera</taxon>
        <taxon>Polyphaga</taxon>
        <taxon>Cucujiformia</taxon>
        <taxon>Tenebrionidae</taxon>
        <taxon>Pimeliinae</taxon>
        <taxon>Asbolus</taxon>
    </lineage>
</organism>
<protein>
    <recommendedName>
        <fullName evidence="3 9">Mediator of RNA polymerase II transcription subunit 1</fullName>
    </recommendedName>
    <alternativeName>
        <fullName evidence="8 9">Mediator complex subunit 1</fullName>
    </alternativeName>
</protein>
<dbReference type="Pfam" id="PF10744">
    <property type="entry name" value="Med1"/>
    <property type="match status" value="1"/>
</dbReference>
<comment type="function">
    <text evidence="9">Component of the Mediator complex, a coactivator involved in the regulated transcription of nearly all RNA polymerase II-dependent genes. Mediator functions as a bridge to convey information from gene-specific regulatory proteins to the basal RNA polymerase II transcription machinery. Mediator is recruited to promoters by direct interactions with regulatory proteins and serves as a scaffold for the assembly of a functional preinitiation complex with RNA polymerase II and the general transcription factors.</text>
</comment>
<feature type="compositionally biased region" description="Low complexity" evidence="10">
    <location>
        <begin position="1238"/>
        <end position="1248"/>
    </location>
</feature>
<feature type="compositionally biased region" description="Polar residues" evidence="10">
    <location>
        <begin position="867"/>
        <end position="876"/>
    </location>
</feature>
<gene>
    <name evidence="12" type="ORF">BDFB_002789</name>
</gene>
<name>A0A482VNY8_ASBVE</name>
<feature type="compositionally biased region" description="Polar residues" evidence="10">
    <location>
        <begin position="1030"/>
        <end position="1045"/>
    </location>
</feature>
<dbReference type="InterPro" id="IPR019680">
    <property type="entry name" value="Mediator_Med1"/>
</dbReference>
<feature type="compositionally biased region" description="Polar residues" evidence="10">
    <location>
        <begin position="788"/>
        <end position="798"/>
    </location>
</feature>
<comment type="similarity">
    <text evidence="2 9">Belongs to the Mediator complex subunit 1 family.</text>
</comment>
<dbReference type="EMBL" id="QDEB01082712">
    <property type="protein sequence ID" value="RZC34139.1"/>
    <property type="molecule type" value="Genomic_DNA"/>
</dbReference>
<feature type="compositionally biased region" description="Basic and acidic residues" evidence="10">
    <location>
        <begin position="804"/>
        <end position="824"/>
    </location>
</feature>
<keyword evidence="4 9" id="KW-0805">Transcription regulation</keyword>
<feature type="compositionally biased region" description="Polar residues" evidence="10">
    <location>
        <begin position="662"/>
        <end position="677"/>
    </location>
</feature>
<keyword evidence="6 9" id="KW-0804">Transcription</keyword>
<feature type="compositionally biased region" description="Low complexity" evidence="10">
    <location>
        <begin position="1175"/>
        <end position="1190"/>
    </location>
</feature>
<feature type="domain" description="Mediator complex subunit Med1" evidence="11">
    <location>
        <begin position="68"/>
        <end position="424"/>
    </location>
</feature>
<evidence type="ECO:0000256" key="10">
    <source>
        <dbReference type="SAM" id="MobiDB-lite"/>
    </source>
</evidence>
<dbReference type="GO" id="GO:0045944">
    <property type="term" value="P:positive regulation of transcription by RNA polymerase II"/>
    <property type="evidence" value="ECO:0007669"/>
    <property type="project" value="UniProtKB-ARBA"/>
</dbReference>
<evidence type="ECO:0000256" key="2">
    <source>
        <dbReference type="ARBA" id="ARBA00006210"/>
    </source>
</evidence>
<feature type="region of interest" description="Disordered" evidence="10">
    <location>
        <begin position="712"/>
        <end position="775"/>
    </location>
</feature>
<feature type="compositionally biased region" description="Low complexity" evidence="10">
    <location>
        <begin position="1203"/>
        <end position="1220"/>
    </location>
</feature>
<dbReference type="PANTHER" id="PTHR12881">
    <property type="entry name" value="MEDIATOR OF RNA POLYMERASE II TRANSCRIPTION SUBUNIT 1"/>
    <property type="match status" value="1"/>
</dbReference>
<evidence type="ECO:0000256" key="9">
    <source>
        <dbReference type="RuleBase" id="RU364059"/>
    </source>
</evidence>
<feature type="compositionally biased region" description="Basic and acidic residues" evidence="10">
    <location>
        <begin position="630"/>
        <end position="643"/>
    </location>
</feature>
<dbReference type="PANTHER" id="PTHR12881:SF10">
    <property type="entry name" value="MEDIATOR OF RNA POLYMERASE II TRANSCRIPTION SUBUNIT 1"/>
    <property type="match status" value="1"/>
</dbReference>
<feature type="compositionally biased region" description="Polar residues" evidence="10">
    <location>
        <begin position="751"/>
        <end position="767"/>
    </location>
</feature>
<feature type="compositionally biased region" description="Basic and acidic residues" evidence="10">
    <location>
        <begin position="1440"/>
        <end position="1454"/>
    </location>
</feature>
<feature type="region of interest" description="Disordered" evidence="10">
    <location>
        <begin position="788"/>
        <end position="1269"/>
    </location>
</feature>
<feature type="compositionally biased region" description="Polar residues" evidence="10">
    <location>
        <begin position="883"/>
        <end position="897"/>
    </location>
</feature>
<feature type="compositionally biased region" description="Low complexity" evidence="10">
    <location>
        <begin position="648"/>
        <end position="661"/>
    </location>
</feature>
<dbReference type="Proteomes" id="UP000292052">
    <property type="component" value="Unassembled WGS sequence"/>
</dbReference>
<feature type="region of interest" description="Disordered" evidence="10">
    <location>
        <begin position="1366"/>
        <end position="1398"/>
    </location>
</feature>
<comment type="caution">
    <text evidence="12">The sequence shown here is derived from an EMBL/GenBank/DDBJ whole genome shotgun (WGS) entry which is preliminary data.</text>
</comment>
<keyword evidence="5 9" id="KW-0010">Activator</keyword>
<reference evidence="12 13" key="1">
    <citation type="submission" date="2017-03" db="EMBL/GenBank/DDBJ databases">
        <title>Genome of the blue death feigning beetle - Asbolus verrucosus.</title>
        <authorList>
            <person name="Rider S.D."/>
        </authorList>
    </citation>
    <scope>NUCLEOTIDE SEQUENCE [LARGE SCALE GENOMIC DNA]</scope>
    <source>
        <strain evidence="12">Butters</strain>
        <tissue evidence="12">Head and leg muscle</tissue>
    </source>
</reference>
<feature type="region of interest" description="Disordered" evidence="10">
    <location>
        <begin position="532"/>
        <end position="575"/>
    </location>
</feature>
<evidence type="ECO:0000256" key="3">
    <source>
        <dbReference type="ARBA" id="ARBA00020612"/>
    </source>
</evidence>
<sequence>MNRVTNGNLTMPPSVVDKSKDWQLEILMEKLRSKSSQFKSLTEISKNVRMAMLDKRYALDSVEKSQHQKCLDTLQHSIKVTSLQSMIERLESLTRQLGLKFMVGPSGVELFISSDMFYLEIVLDQSGAVKDVKVHHESKLEQQSCSELVNCLSRGDFADFTAQLEGFASIYQLNAEKKIKCKAFTALQSLESDLSTLAQLQSFMKEPFNLLYKSPVGVLEKRKGGHPMKLTYFVSPYDLLNVEKCDIEPITVDTIVSKSLGYSVTVCMEGSATHKLQTTTLITVNRNINGKSTPSFSSLSSQNSAAIPACFVLKLNKPMPMCVNLVRQIQQVTELDSIEQSPTHPLLSLIVHHSSDGKLESGNNKGLFVTLPDQSHCYFMTENKTMDGVLVTSIPFTHPAHVSQILVILRQQALFNTIISSCVRPNSRQDFETMTLFEISALSWTHISLSLEHPIQDSMATAEIDLTDISNLICKIRGPGTPPPPNAPDTASELSTKILNRCFSIPVTMRAVIKLWEKQAARRNHYNGHENFSLPLGSGDPGGHKGAPGSSLTEFGGLDKIKQEPPGNTGHGMMMQSHQGMFLNESMMASANFQNFPPSEGMLTSIELTNILSGSNQSEKSAKRQHKRKTSDDLWKNKRKVGDDSELLVETSSSDSTSRSTPISQENEIPTPNSGLGFQSDLELSGLDPAELLGGSDKVAAEFGSLDELGDVEEMLAGPSRDVRRKSRDQKSPTSNLMMDLGEKNLVPPSVSITPIATSSPGFNQGGNPEKRPGIEIIALATSAATVLPSSITITPITSSQSKSSEEKNREKKSSKSRSDDKSRLEKKRKRKRDESPMGPPEKVPPKQDPLTKPVTVSIKPAESPPLSMNTPTSPSMMRKFNASPTQNRNISMSGKLSPNLMKPTLKTGSSSHHSPKHSPAHVPNSPKHSIPGISSPKSHGTSPKHPSTSGSGKPSMSTLKSAANSPSSKSSSDSKNKSTSKDSSRDKDKKLSGVFSVGASKNKSSSMKVKPLDLNADSLSGVQDGLPSPSGSTDLSKSSNSNQVRNRKGSLSAIVDKLKSAQHCDGVTDLSSKSGSGGGGGGGNRERSGQISSKINESKSGKIGENKNSEYMVKSSSDGIKITINKTRSKDSKTSSSSLSKSGTGSPKTHTGLKPGVNSGPASKKPQHVGQKMSSNLSNSTSGSTNYGSMKSKIPSSGAKISSGGPSKSLSKLTGSPKTGSSSATDLSRKDRPKLNKSSSDKSIFSSKDGRKSSPTPNREDSDSVYNKLSKMDHYTPPLMMEGIMKQLDKNFQIPKLSARAAVDDKKPKVTSDNINNINRTVDTKIFDMMNKSDLSLPKYPLAIPGGKMFENAMDPKLRNNVTNAMTLSTSSPKIKEAEEEKKEQPQNLTQAKDDANYKMNYPISVSKSFPSNPTPASEPLSLSTKSIDLTSKFVAPAPKDDKKETKTPKSDSDVLLDFSSSGNKIDVGKSSTVVGQMSFPQSPSVSVHIVKSPAPSPLITPSPHSASPCITDDELMDEAVIGIGK</sequence>
<evidence type="ECO:0000256" key="4">
    <source>
        <dbReference type="ARBA" id="ARBA00023015"/>
    </source>
</evidence>
<dbReference type="GO" id="GO:0016592">
    <property type="term" value="C:mediator complex"/>
    <property type="evidence" value="ECO:0007669"/>
    <property type="project" value="InterPro"/>
</dbReference>
<evidence type="ECO:0000256" key="5">
    <source>
        <dbReference type="ARBA" id="ARBA00023159"/>
    </source>
</evidence>
<evidence type="ECO:0000256" key="8">
    <source>
        <dbReference type="ARBA" id="ARBA00031254"/>
    </source>
</evidence>
<evidence type="ECO:0000313" key="13">
    <source>
        <dbReference type="Proteomes" id="UP000292052"/>
    </source>
</evidence>
<feature type="compositionally biased region" description="Basic and acidic residues" evidence="10">
    <location>
        <begin position="973"/>
        <end position="992"/>
    </location>
</feature>
<feature type="compositionally biased region" description="Basic and acidic residues" evidence="10">
    <location>
        <begin position="1249"/>
        <end position="1263"/>
    </location>
</feature>
<dbReference type="STRING" id="1661398.A0A482VNY8"/>
<dbReference type="InterPro" id="IPR051999">
    <property type="entry name" value="Mediator_complex_subunit_1"/>
</dbReference>
<feature type="region of interest" description="Disordered" evidence="10">
    <location>
        <begin position="1435"/>
        <end position="1457"/>
    </location>
</feature>
<accession>A0A482VNY8</accession>
<dbReference type="OrthoDB" id="2281547at2759"/>
<evidence type="ECO:0000259" key="11">
    <source>
        <dbReference type="Pfam" id="PF10744"/>
    </source>
</evidence>
<feature type="compositionally biased region" description="Polar residues" evidence="10">
    <location>
        <begin position="936"/>
        <end position="960"/>
    </location>
</feature>
<evidence type="ECO:0000313" key="12">
    <source>
        <dbReference type="EMBL" id="RZC34139.1"/>
    </source>
</evidence>
<evidence type="ECO:0000256" key="6">
    <source>
        <dbReference type="ARBA" id="ARBA00023163"/>
    </source>
</evidence>
<feature type="compositionally biased region" description="Basic and acidic residues" evidence="10">
    <location>
        <begin position="1375"/>
        <end position="1386"/>
    </location>
</feature>